<dbReference type="EMBL" id="JBBEGN010000003">
    <property type="protein sequence ID" value="MEJ2868160.1"/>
    <property type="molecule type" value="Genomic_DNA"/>
</dbReference>
<proteinExistence type="predicted"/>
<dbReference type="InterPro" id="IPR052171">
    <property type="entry name" value="NHEJ_LigD"/>
</dbReference>
<dbReference type="Proteomes" id="UP001385809">
    <property type="component" value="Unassembled WGS sequence"/>
</dbReference>
<comment type="caution">
    <text evidence="3">The sequence shown here is derived from an EMBL/GenBank/DDBJ whole genome shotgun (WGS) entry which is preliminary data.</text>
</comment>
<dbReference type="EC" id="6.5.1.1" evidence="3"/>
<keyword evidence="4" id="KW-1185">Reference proteome</keyword>
<dbReference type="GO" id="GO:0003910">
    <property type="term" value="F:DNA ligase (ATP) activity"/>
    <property type="evidence" value="ECO:0007669"/>
    <property type="project" value="UniProtKB-EC"/>
</dbReference>
<dbReference type="RefSeq" id="WP_337694753.1">
    <property type="nucleotide sequence ID" value="NZ_JBBEGN010000003.1"/>
</dbReference>
<dbReference type="NCBIfam" id="TIGR02778">
    <property type="entry name" value="ligD_pol"/>
    <property type="match status" value="1"/>
</dbReference>
<accession>A0ABU8MLH7</accession>
<feature type="compositionally biased region" description="Basic and acidic residues" evidence="1">
    <location>
        <begin position="333"/>
        <end position="352"/>
    </location>
</feature>
<feature type="region of interest" description="Disordered" evidence="1">
    <location>
        <begin position="311"/>
        <end position="352"/>
    </location>
</feature>
<sequence>MGVTVTSAAVARSAAVEIEVGGRAVRVSNPDKVYFPEPGITKGQVVEYYAAVADPLLGVLRDRPTHLKRFVDGVTGEFFYQKRLAKGAPDYVETVQVRFPSGRAADVLCPTEPAVLAWAANLGTFDFHPWPVRRPQVDAPDELRIDLDPQPGTDFADAAVVAATLREVLTDAGLVGWPKTSGGRGIHVMVPIRAEWDFVAVRRCVIAIGREVCRRLPGQATVDWWKEERGERVFLDFNQAARDRTIASAWSVRGTPRATVSFPLTWADLPDAEPDDFTVRTVPGLYAERGDAHAGLHDDPAGLETALEWVERDQRDHDLGDMPYPPEYPKMPGEPKRVQPSKARADTTGKQV</sequence>
<keyword evidence="3" id="KW-0436">Ligase</keyword>
<evidence type="ECO:0000313" key="4">
    <source>
        <dbReference type="Proteomes" id="UP001385809"/>
    </source>
</evidence>
<reference evidence="3 4" key="1">
    <citation type="submission" date="2024-03" db="EMBL/GenBank/DDBJ databases">
        <title>Actinomycetospora sp. OC33-EN08, a novel actinomycete isolated from wild orchid (Aerides multiflora).</title>
        <authorList>
            <person name="Suriyachadkun C."/>
        </authorList>
    </citation>
    <scope>NUCLEOTIDE SEQUENCE [LARGE SCALE GENOMIC DNA]</scope>
    <source>
        <strain evidence="3 4">OC33-EN08</strain>
    </source>
</reference>
<dbReference type="Pfam" id="PF21686">
    <property type="entry name" value="LigD_Prim-Pol"/>
    <property type="match status" value="1"/>
</dbReference>
<dbReference type="CDD" id="cd04865">
    <property type="entry name" value="LigD_Pol_like_2"/>
    <property type="match status" value="1"/>
</dbReference>
<gene>
    <name evidence="3" type="primary">ligD</name>
    <name evidence="3" type="ORF">WCD74_10315</name>
</gene>
<protein>
    <submittedName>
        <fullName evidence="3">Non-homologous end-joining DNA ligase</fullName>
        <ecNumber evidence="3">6.5.1.1</ecNumber>
    </submittedName>
</protein>
<name>A0ABU8MLH7_9PSEU</name>
<feature type="domain" description="DNA ligase D polymerase" evidence="2">
    <location>
        <begin position="41"/>
        <end position="292"/>
    </location>
</feature>
<dbReference type="PANTHER" id="PTHR42705:SF3">
    <property type="entry name" value="ATP-DEPENDENT DNA LIGASE"/>
    <property type="match status" value="1"/>
</dbReference>
<organism evidence="3 4">
    <name type="scientific">Actinomycetospora aurantiaca</name>
    <dbReference type="NCBI Taxonomy" id="3129233"/>
    <lineage>
        <taxon>Bacteria</taxon>
        <taxon>Bacillati</taxon>
        <taxon>Actinomycetota</taxon>
        <taxon>Actinomycetes</taxon>
        <taxon>Pseudonocardiales</taxon>
        <taxon>Pseudonocardiaceae</taxon>
        <taxon>Actinomycetospora</taxon>
    </lineage>
</organism>
<feature type="compositionally biased region" description="Basic and acidic residues" evidence="1">
    <location>
        <begin position="311"/>
        <end position="320"/>
    </location>
</feature>
<dbReference type="Gene3D" id="3.90.920.10">
    <property type="entry name" value="DNA primase, PRIM domain"/>
    <property type="match status" value="1"/>
</dbReference>
<dbReference type="InterPro" id="IPR014145">
    <property type="entry name" value="LigD_pol_dom"/>
</dbReference>
<dbReference type="PANTHER" id="PTHR42705">
    <property type="entry name" value="BIFUNCTIONAL NON-HOMOLOGOUS END JOINING PROTEIN LIGD"/>
    <property type="match status" value="1"/>
</dbReference>
<evidence type="ECO:0000259" key="2">
    <source>
        <dbReference type="Pfam" id="PF21686"/>
    </source>
</evidence>
<evidence type="ECO:0000256" key="1">
    <source>
        <dbReference type="SAM" id="MobiDB-lite"/>
    </source>
</evidence>
<evidence type="ECO:0000313" key="3">
    <source>
        <dbReference type="EMBL" id="MEJ2868160.1"/>
    </source>
</evidence>